<gene>
    <name evidence="1" type="ORF">FLACHUCJ7_04601</name>
</gene>
<keyword evidence="2" id="KW-1185">Reference proteome</keyword>
<reference evidence="1 2" key="1">
    <citation type="submission" date="2020-06" db="EMBL/GenBank/DDBJ databases">
        <authorList>
            <person name="Criscuolo A."/>
        </authorList>
    </citation>
    <scope>NUCLEOTIDE SEQUENCE [LARGE SCALE GENOMIC DNA]</scope>
    <source>
        <strain evidence="2">CIP 110025</strain>
    </source>
</reference>
<organism evidence="1 2">
    <name type="scientific">Flavobacterium chungangense</name>
    <dbReference type="NCBI Taxonomy" id="554283"/>
    <lineage>
        <taxon>Bacteria</taxon>
        <taxon>Pseudomonadati</taxon>
        <taxon>Bacteroidota</taxon>
        <taxon>Flavobacteriia</taxon>
        <taxon>Flavobacteriales</taxon>
        <taxon>Flavobacteriaceae</taxon>
        <taxon>Flavobacterium</taxon>
    </lineage>
</organism>
<dbReference type="Proteomes" id="UP000556700">
    <property type="component" value="Unassembled WGS sequence"/>
</dbReference>
<accession>A0A6V6ZDT4</accession>
<dbReference type="InterPro" id="IPR036322">
    <property type="entry name" value="WD40_repeat_dom_sf"/>
</dbReference>
<proteinExistence type="predicted"/>
<comment type="caution">
    <text evidence="1">The sequence shown here is derived from an EMBL/GenBank/DDBJ whole genome shotgun (WGS) entry which is preliminary data.</text>
</comment>
<evidence type="ECO:0000313" key="1">
    <source>
        <dbReference type="EMBL" id="CAD0009961.1"/>
    </source>
</evidence>
<sequence length="261" mass="30750">MVYSKTGLIEKTLEIEQGRNNRIITEKDWIITQSKENTNTIIDFEGNQIGKYDFGNGNNEYQFSNSYDYFICFAFSTKSQFYDLKTAKKDTLWAHPTFIKDYKERMYNDIEHNFDLGNAKFSPDDTYIVGGAYHGKYVAWNLPKINRIELLPRLEYLELFDPQVSTVYCEGKSETRVTKPEFVDLDGQIFFKNRGNHISNIIFLENGDLFLTVIPQSKIILIWNREFKNVGMQKIDDHIEYYDDKYLTQRTGSEIIIYTQK</sequence>
<dbReference type="SUPFAM" id="SSF50978">
    <property type="entry name" value="WD40 repeat-like"/>
    <property type="match status" value="1"/>
</dbReference>
<name>A0A6V6ZDT4_9FLAO</name>
<dbReference type="AlphaFoldDB" id="A0A6V6ZDT4"/>
<protein>
    <submittedName>
        <fullName evidence="1">Uncharacterized protein</fullName>
    </submittedName>
</protein>
<dbReference type="EMBL" id="CAIJDO010000351">
    <property type="protein sequence ID" value="CAD0009961.1"/>
    <property type="molecule type" value="Genomic_DNA"/>
</dbReference>
<evidence type="ECO:0000313" key="2">
    <source>
        <dbReference type="Proteomes" id="UP000556700"/>
    </source>
</evidence>